<sequence>MRTPAPAVEVEVAVAAAEPRARDDAAPASADERGPDEACRVRRWEAQQDLLHELLHQCARWRQRRISFHGWSGGSRAAKAGAGAGEEKGVGESACLLRAVAVDAEAPGGAIGAEKETWSSNPGRPNRIQRST</sequence>
<feature type="compositionally biased region" description="Polar residues" evidence="1">
    <location>
        <begin position="118"/>
        <end position="132"/>
    </location>
</feature>
<evidence type="ECO:0000313" key="2">
    <source>
        <dbReference type="EnsemblPlants" id="Zm00001eb298920_P001"/>
    </source>
</evidence>
<protein>
    <submittedName>
        <fullName evidence="2">Uncharacterized protein</fullName>
    </submittedName>
</protein>
<organism evidence="2 3">
    <name type="scientific">Zea mays</name>
    <name type="common">Maize</name>
    <dbReference type="NCBI Taxonomy" id="4577"/>
    <lineage>
        <taxon>Eukaryota</taxon>
        <taxon>Viridiplantae</taxon>
        <taxon>Streptophyta</taxon>
        <taxon>Embryophyta</taxon>
        <taxon>Tracheophyta</taxon>
        <taxon>Spermatophyta</taxon>
        <taxon>Magnoliopsida</taxon>
        <taxon>Liliopsida</taxon>
        <taxon>Poales</taxon>
        <taxon>Poaceae</taxon>
        <taxon>PACMAD clade</taxon>
        <taxon>Panicoideae</taxon>
        <taxon>Andropogonodae</taxon>
        <taxon>Andropogoneae</taxon>
        <taxon>Tripsacinae</taxon>
        <taxon>Zea</taxon>
    </lineage>
</organism>
<accession>A0A804Q6M0</accession>
<evidence type="ECO:0000256" key="1">
    <source>
        <dbReference type="SAM" id="MobiDB-lite"/>
    </source>
</evidence>
<name>A0A804Q6M0_MAIZE</name>
<evidence type="ECO:0000313" key="3">
    <source>
        <dbReference type="Proteomes" id="UP000007305"/>
    </source>
</evidence>
<reference evidence="3" key="1">
    <citation type="submission" date="2015-12" db="EMBL/GenBank/DDBJ databases">
        <title>Update maize B73 reference genome by single molecule sequencing technologies.</title>
        <authorList>
            <consortium name="Maize Genome Sequencing Project"/>
            <person name="Ware D."/>
        </authorList>
    </citation>
    <scope>NUCLEOTIDE SEQUENCE [LARGE SCALE GENOMIC DNA]</scope>
    <source>
        <strain evidence="3">cv. B73</strain>
    </source>
</reference>
<dbReference type="AlphaFoldDB" id="A0A804Q6M0"/>
<dbReference type="EnsemblPlants" id="Zm00001eb298920_T001">
    <property type="protein sequence ID" value="Zm00001eb298920_P001"/>
    <property type="gene ID" value="Zm00001eb298920"/>
</dbReference>
<proteinExistence type="predicted"/>
<feature type="compositionally biased region" description="Basic and acidic residues" evidence="1">
    <location>
        <begin position="19"/>
        <end position="38"/>
    </location>
</feature>
<dbReference type="InParanoid" id="A0A804Q6M0"/>
<keyword evidence="3" id="KW-1185">Reference proteome</keyword>
<dbReference type="Proteomes" id="UP000007305">
    <property type="component" value="Chromosome 7"/>
</dbReference>
<feature type="region of interest" description="Disordered" evidence="1">
    <location>
        <begin position="15"/>
        <end position="38"/>
    </location>
</feature>
<reference evidence="2" key="2">
    <citation type="submission" date="2019-07" db="EMBL/GenBank/DDBJ databases">
        <authorList>
            <person name="Seetharam A."/>
            <person name="Woodhouse M."/>
            <person name="Cannon E."/>
        </authorList>
    </citation>
    <scope>NUCLEOTIDE SEQUENCE [LARGE SCALE GENOMIC DNA]</scope>
    <source>
        <strain evidence="2">cv. B73</strain>
    </source>
</reference>
<feature type="region of interest" description="Disordered" evidence="1">
    <location>
        <begin position="109"/>
        <end position="132"/>
    </location>
</feature>
<reference evidence="2" key="3">
    <citation type="submission" date="2021-05" db="UniProtKB">
        <authorList>
            <consortium name="EnsemblPlants"/>
        </authorList>
    </citation>
    <scope>IDENTIFICATION</scope>
    <source>
        <strain evidence="2">cv. B73</strain>
    </source>
</reference>
<dbReference type="Gramene" id="Zm00001eb298920_T001">
    <property type="protein sequence ID" value="Zm00001eb298920_P001"/>
    <property type="gene ID" value="Zm00001eb298920"/>
</dbReference>